<proteinExistence type="predicted"/>
<gene>
    <name evidence="1" type="ORF">SAY87_006888</name>
</gene>
<evidence type="ECO:0000313" key="2">
    <source>
        <dbReference type="Proteomes" id="UP001345219"/>
    </source>
</evidence>
<comment type="caution">
    <text evidence="1">The sequence shown here is derived from an EMBL/GenBank/DDBJ whole genome shotgun (WGS) entry which is preliminary data.</text>
</comment>
<organism evidence="1 2">
    <name type="scientific">Trapa incisa</name>
    <dbReference type="NCBI Taxonomy" id="236973"/>
    <lineage>
        <taxon>Eukaryota</taxon>
        <taxon>Viridiplantae</taxon>
        <taxon>Streptophyta</taxon>
        <taxon>Embryophyta</taxon>
        <taxon>Tracheophyta</taxon>
        <taxon>Spermatophyta</taxon>
        <taxon>Magnoliopsida</taxon>
        <taxon>eudicotyledons</taxon>
        <taxon>Gunneridae</taxon>
        <taxon>Pentapetalae</taxon>
        <taxon>rosids</taxon>
        <taxon>malvids</taxon>
        <taxon>Myrtales</taxon>
        <taxon>Lythraceae</taxon>
        <taxon>Trapa</taxon>
    </lineage>
</organism>
<dbReference type="EMBL" id="JAXIOK010000013">
    <property type="protein sequence ID" value="KAK4756761.1"/>
    <property type="molecule type" value="Genomic_DNA"/>
</dbReference>
<dbReference type="AlphaFoldDB" id="A0AAN7JZE4"/>
<name>A0AAN7JZE4_9MYRT</name>
<sequence>MNTNHWVMEGRVKELKPGGPVQLWEGMSNVRVGRVFADPHPTRTQVQWTRA</sequence>
<protein>
    <submittedName>
        <fullName evidence="1">Uncharacterized protein</fullName>
    </submittedName>
</protein>
<evidence type="ECO:0000313" key="1">
    <source>
        <dbReference type="EMBL" id="KAK4756761.1"/>
    </source>
</evidence>
<reference evidence="1 2" key="1">
    <citation type="journal article" date="2023" name="Hortic Res">
        <title>Pangenome of water caltrop reveals structural variations and asymmetric subgenome divergence after allopolyploidization.</title>
        <authorList>
            <person name="Zhang X."/>
            <person name="Chen Y."/>
            <person name="Wang L."/>
            <person name="Yuan Y."/>
            <person name="Fang M."/>
            <person name="Shi L."/>
            <person name="Lu R."/>
            <person name="Comes H.P."/>
            <person name="Ma Y."/>
            <person name="Chen Y."/>
            <person name="Huang G."/>
            <person name="Zhou Y."/>
            <person name="Zheng Z."/>
            <person name="Qiu Y."/>
        </authorList>
    </citation>
    <scope>NUCLEOTIDE SEQUENCE [LARGE SCALE GENOMIC DNA]</scope>
    <source>
        <tissue evidence="1">Roots</tissue>
    </source>
</reference>
<keyword evidence="2" id="KW-1185">Reference proteome</keyword>
<dbReference type="Proteomes" id="UP001345219">
    <property type="component" value="Chromosome 6"/>
</dbReference>
<accession>A0AAN7JZE4</accession>